<dbReference type="NCBIfam" id="TIGR01549">
    <property type="entry name" value="HAD-SF-IA-v1"/>
    <property type="match status" value="1"/>
</dbReference>
<dbReference type="SFLD" id="SFLDG01135">
    <property type="entry name" value="C1.5.6:_HAD__Beta-PGM__Phospha"/>
    <property type="match status" value="1"/>
</dbReference>
<dbReference type="GO" id="GO:0005829">
    <property type="term" value="C:cytosol"/>
    <property type="evidence" value="ECO:0007669"/>
    <property type="project" value="TreeGrafter"/>
</dbReference>
<dbReference type="Pfam" id="PF13419">
    <property type="entry name" value="HAD_2"/>
    <property type="match status" value="1"/>
</dbReference>
<dbReference type="InterPro" id="IPR006439">
    <property type="entry name" value="HAD-SF_hydro_IA"/>
</dbReference>
<evidence type="ECO:0000313" key="1">
    <source>
        <dbReference type="EMBL" id="KRM19890.1"/>
    </source>
</evidence>
<dbReference type="FunFam" id="3.40.50.1000:FF:000022">
    <property type="entry name" value="Phosphoglycolate phosphatase"/>
    <property type="match status" value="1"/>
</dbReference>
<keyword evidence="2" id="KW-1185">Reference proteome</keyword>
<dbReference type="Gene3D" id="3.40.50.1000">
    <property type="entry name" value="HAD superfamily/HAD-like"/>
    <property type="match status" value="1"/>
</dbReference>
<dbReference type="InterPro" id="IPR023214">
    <property type="entry name" value="HAD_sf"/>
</dbReference>
<protein>
    <submittedName>
        <fullName evidence="1">Inorganic diphosphatase</fullName>
    </submittedName>
</protein>
<evidence type="ECO:0000313" key="2">
    <source>
        <dbReference type="Proteomes" id="UP000051054"/>
    </source>
</evidence>
<dbReference type="PANTHER" id="PTHR43434:SF26">
    <property type="entry name" value="PYROPHOSPHATASE PPAX"/>
    <property type="match status" value="1"/>
</dbReference>
<organism evidence="1 2">
    <name type="scientific">Ligilactobacillus hayakitensis DSM 18933 = JCM 14209</name>
    <dbReference type="NCBI Taxonomy" id="1423755"/>
    <lineage>
        <taxon>Bacteria</taxon>
        <taxon>Bacillati</taxon>
        <taxon>Bacillota</taxon>
        <taxon>Bacilli</taxon>
        <taxon>Lactobacillales</taxon>
        <taxon>Lactobacillaceae</taxon>
        <taxon>Ligilactobacillus</taxon>
    </lineage>
</organism>
<sequence>MWIKGETKKMKNFLFDFDGTIADSGETAILAVQEGFKKTGLKAPSARTVRYYMGVPIEAFFPELAGPDFPEERIEELYDNFRQAYQELEESSTTLFEGMKETLAQLKADGKDLYVVSSKISTSLKRNLDTLGISEYFTDIIGSDQVENYKPAPDGVNIIVDRHGLDKNETIMIGDAKYDLQMGKAAGVHTCGCAWDTYDIELLKKEEPTYLFDKVTDLLTI</sequence>
<dbReference type="SFLD" id="SFLDS00003">
    <property type="entry name" value="Haloacid_Dehalogenase"/>
    <property type="match status" value="1"/>
</dbReference>
<dbReference type="PRINTS" id="PR00413">
    <property type="entry name" value="HADHALOGNASE"/>
</dbReference>
<dbReference type="AlphaFoldDB" id="A0A0R1WQ38"/>
<reference evidence="1 2" key="1">
    <citation type="journal article" date="2015" name="Genome Announc.">
        <title>Expanding the biotechnology potential of lactobacilli through comparative genomics of 213 strains and associated genera.</title>
        <authorList>
            <person name="Sun Z."/>
            <person name="Harris H.M."/>
            <person name="McCann A."/>
            <person name="Guo C."/>
            <person name="Argimon S."/>
            <person name="Zhang W."/>
            <person name="Yang X."/>
            <person name="Jeffery I.B."/>
            <person name="Cooney J.C."/>
            <person name="Kagawa T.F."/>
            <person name="Liu W."/>
            <person name="Song Y."/>
            <person name="Salvetti E."/>
            <person name="Wrobel A."/>
            <person name="Rasinkangas P."/>
            <person name="Parkhill J."/>
            <person name="Rea M.C."/>
            <person name="O'Sullivan O."/>
            <person name="Ritari J."/>
            <person name="Douillard F.P."/>
            <person name="Paul Ross R."/>
            <person name="Yang R."/>
            <person name="Briner A.E."/>
            <person name="Felis G.E."/>
            <person name="de Vos W.M."/>
            <person name="Barrangou R."/>
            <person name="Klaenhammer T.R."/>
            <person name="Caufield P.W."/>
            <person name="Cui Y."/>
            <person name="Zhang H."/>
            <person name="O'Toole P.W."/>
        </authorList>
    </citation>
    <scope>NUCLEOTIDE SEQUENCE [LARGE SCALE GENOMIC DNA]</scope>
    <source>
        <strain evidence="1 2">DSM 18933</strain>
    </source>
</reference>
<dbReference type="InterPro" id="IPR023198">
    <property type="entry name" value="PGP-like_dom2"/>
</dbReference>
<dbReference type="InterPro" id="IPR041492">
    <property type="entry name" value="HAD_2"/>
</dbReference>
<dbReference type="GO" id="GO:0006281">
    <property type="term" value="P:DNA repair"/>
    <property type="evidence" value="ECO:0007669"/>
    <property type="project" value="TreeGrafter"/>
</dbReference>
<dbReference type="STRING" id="1423755.FC40_GL001293"/>
<proteinExistence type="predicted"/>
<name>A0A0R1WQ38_9LACO</name>
<dbReference type="PATRIC" id="fig|1423755.3.peg.1368"/>
<dbReference type="InterPro" id="IPR050155">
    <property type="entry name" value="HAD-like_hydrolase_sf"/>
</dbReference>
<dbReference type="NCBIfam" id="TIGR01509">
    <property type="entry name" value="HAD-SF-IA-v3"/>
    <property type="match status" value="1"/>
</dbReference>
<accession>A0A0R1WQ38</accession>
<comment type="caution">
    <text evidence="1">The sequence shown here is derived from an EMBL/GenBank/DDBJ whole genome shotgun (WGS) entry which is preliminary data.</text>
</comment>
<dbReference type="SFLD" id="SFLDG01129">
    <property type="entry name" value="C1.5:_HAD__Beta-PGM__Phosphata"/>
    <property type="match status" value="1"/>
</dbReference>
<dbReference type="PANTHER" id="PTHR43434">
    <property type="entry name" value="PHOSPHOGLYCOLATE PHOSPHATASE"/>
    <property type="match status" value="1"/>
</dbReference>
<gene>
    <name evidence="1" type="ORF">FC40_GL001293</name>
</gene>
<dbReference type="eggNOG" id="COG0546">
    <property type="taxonomic scope" value="Bacteria"/>
</dbReference>
<dbReference type="Gene3D" id="1.10.150.240">
    <property type="entry name" value="Putative phosphatase, domain 2"/>
    <property type="match status" value="1"/>
</dbReference>
<dbReference type="EMBL" id="AZGD01000028">
    <property type="protein sequence ID" value="KRM19890.1"/>
    <property type="molecule type" value="Genomic_DNA"/>
</dbReference>
<dbReference type="Proteomes" id="UP000051054">
    <property type="component" value="Unassembled WGS sequence"/>
</dbReference>
<dbReference type="SUPFAM" id="SSF56784">
    <property type="entry name" value="HAD-like"/>
    <property type="match status" value="1"/>
</dbReference>
<dbReference type="GO" id="GO:0008967">
    <property type="term" value="F:phosphoglycolate phosphatase activity"/>
    <property type="evidence" value="ECO:0007669"/>
    <property type="project" value="TreeGrafter"/>
</dbReference>
<dbReference type="InterPro" id="IPR036412">
    <property type="entry name" value="HAD-like_sf"/>
</dbReference>